<accession>A0AA38WSJ4</accession>
<comment type="caution">
    <text evidence="2">The sequence shown here is derived from an EMBL/GenBank/DDBJ whole genome shotgun (WGS) entry which is preliminary data.</text>
</comment>
<evidence type="ECO:0000313" key="2">
    <source>
        <dbReference type="EMBL" id="KAJ9565250.1"/>
    </source>
</evidence>
<protein>
    <submittedName>
        <fullName evidence="2">Uncharacterized protein</fullName>
    </submittedName>
</protein>
<evidence type="ECO:0000313" key="3">
    <source>
        <dbReference type="Proteomes" id="UP001172457"/>
    </source>
</evidence>
<dbReference type="Proteomes" id="UP001172457">
    <property type="component" value="Chromosome 1"/>
</dbReference>
<feature type="compositionally biased region" description="Basic and acidic residues" evidence="1">
    <location>
        <begin position="81"/>
        <end position="93"/>
    </location>
</feature>
<feature type="compositionally biased region" description="Polar residues" evidence="1">
    <location>
        <begin position="43"/>
        <end position="56"/>
    </location>
</feature>
<keyword evidence="3" id="KW-1185">Reference proteome</keyword>
<evidence type="ECO:0000256" key="1">
    <source>
        <dbReference type="SAM" id="MobiDB-lite"/>
    </source>
</evidence>
<proteinExistence type="predicted"/>
<gene>
    <name evidence="2" type="ORF">OSB04_001216</name>
</gene>
<feature type="region of interest" description="Disordered" evidence="1">
    <location>
        <begin position="43"/>
        <end position="99"/>
    </location>
</feature>
<sequence>MLKTHRNSIAVDDEKEMLGSLLRSVSVVSSVKSTLIPTAIAASNSTGSQLTSSRTFASKKAKASASKGNNNNKKGGQPNKSKGDGKSKSKQEEIAATSS</sequence>
<dbReference type="AlphaFoldDB" id="A0AA38WSJ4"/>
<feature type="compositionally biased region" description="Low complexity" evidence="1">
    <location>
        <begin position="63"/>
        <end position="80"/>
    </location>
</feature>
<reference evidence="2" key="1">
    <citation type="submission" date="2023-03" db="EMBL/GenBank/DDBJ databases">
        <title>Chromosome-scale reference genome and RAD-based genetic map of yellow starthistle (Centaurea solstitialis) reveal putative structural variation and QTLs associated with invader traits.</title>
        <authorList>
            <person name="Reatini B."/>
            <person name="Cang F.A."/>
            <person name="Jiang Q."/>
            <person name="Mckibben M.T.W."/>
            <person name="Barker M.S."/>
            <person name="Rieseberg L.H."/>
            <person name="Dlugosch K.M."/>
        </authorList>
    </citation>
    <scope>NUCLEOTIDE SEQUENCE</scope>
    <source>
        <strain evidence="2">CAN-66</strain>
        <tissue evidence="2">Leaf</tissue>
    </source>
</reference>
<name>A0AA38WSJ4_9ASTR</name>
<dbReference type="EMBL" id="JARYMX010000001">
    <property type="protein sequence ID" value="KAJ9565250.1"/>
    <property type="molecule type" value="Genomic_DNA"/>
</dbReference>
<organism evidence="2 3">
    <name type="scientific">Centaurea solstitialis</name>
    <name type="common">yellow star-thistle</name>
    <dbReference type="NCBI Taxonomy" id="347529"/>
    <lineage>
        <taxon>Eukaryota</taxon>
        <taxon>Viridiplantae</taxon>
        <taxon>Streptophyta</taxon>
        <taxon>Embryophyta</taxon>
        <taxon>Tracheophyta</taxon>
        <taxon>Spermatophyta</taxon>
        <taxon>Magnoliopsida</taxon>
        <taxon>eudicotyledons</taxon>
        <taxon>Gunneridae</taxon>
        <taxon>Pentapetalae</taxon>
        <taxon>asterids</taxon>
        <taxon>campanulids</taxon>
        <taxon>Asterales</taxon>
        <taxon>Asteraceae</taxon>
        <taxon>Carduoideae</taxon>
        <taxon>Cardueae</taxon>
        <taxon>Centaureinae</taxon>
        <taxon>Centaurea</taxon>
    </lineage>
</organism>